<dbReference type="Proteomes" id="UP000582213">
    <property type="component" value="Unassembled WGS sequence"/>
</dbReference>
<dbReference type="GeneID" id="95643444"/>
<dbReference type="EC" id="3.1.26.5" evidence="1"/>
<comment type="caution">
    <text evidence="1">The sequence shown here is derived from an EMBL/GenBank/DDBJ whole genome shotgun (WGS) entry which is preliminary data.</text>
</comment>
<sequence>MLIETCILNSALFNYLKKVGYDYFLSEDHLMGHRRISIEAKNSKSIVNFLKSNPKSLVFVKPLSVDALKYSIIDDRISGVILSIENTHIFKKTMLNLIREYEKPVEIQLRHLNSFVLRKFIIWSYKWISVPLISSCASSLGEIWPPLSKINLLVIHGADEEEAIDWIYFSPQRLISKYEHS</sequence>
<dbReference type="AlphaFoldDB" id="A0A7J9RQ60"/>
<keyword evidence="1" id="KW-0378">Hydrolase</keyword>
<dbReference type="Gene3D" id="3.20.20.140">
    <property type="entry name" value="Metal-dependent hydrolases"/>
    <property type="match status" value="1"/>
</dbReference>
<name>A0A7J9RQ60_SULOH</name>
<dbReference type="SUPFAM" id="SSF89550">
    <property type="entry name" value="PHP domain-like"/>
    <property type="match status" value="1"/>
</dbReference>
<protein>
    <submittedName>
        <fullName evidence="1">Ribonuclease P/MRP protein subunit RPP1</fullName>
        <ecNumber evidence="1">3.1.26.5</ecNumber>
    </submittedName>
</protein>
<evidence type="ECO:0000313" key="2">
    <source>
        <dbReference type="Proteomes" id="UP000582213"/>
    </source>
</evidence>
<dbReference type="GO" id="GO:0004526">
    <property type="term" value="F:ribonuclease P activity"/>
    <property type="evidence" value="ECO:0007669"/>
    <property type="project" value="UniProtKB-EC"/>
</dbReference>
<reference evidence="1 2" key="1">
    <citation type="submission" date="2020-08" db="EMBL/GenBank/DDBJ databases">
        <title>Genomic Encyclopedia of Type Strains, Phase IV (KMG-IV): sequencing the most valuable type-strain genomes for metagenomic binning, comparative biology and taxonomic classification.</title>
        <authorList>
            <person name="Goeker M."/>
        </authorList>
    </citation>
    <scope>NUCLEOTIDE SEQUENCE [LARGE SCALE GENOMIC DNA]</scope>
    <source>
        <strain evidence="1 2">DSM 12421</strain>
    </source>
</reference>
<gene>
    <name evidence="1" type="ORF">HNQ62_000704</name>
</gene>
<dbReference type="RefSeq" id="WP_231113676.1">
    <property type="nucleotide sequence ID" value="NZ_AP031374.1"/>
</dbReference>
<dbReference type="InterPro" id="IPR016195">
    <property type="entry name" value="Pol/histidinol_Pase-like"/>
</dbReference>
<evidence type="ECO:0000313" key="1">
    <source>
        <dbReference type="EMBL" id="MBB5252971.1"/>
    </source>
</evidence>
<proteinExistence type="predicted"/>
<accession>A0A7J9RQ60</accession>
<organism evidence="1 2">
    <name type="scientific">Sulfurisphaera ohwakuensis</name>
    <dbReference type="NCBI Taxonomy" id="69656"/>
    <lineage>
        <taxon>Archaea</taxon>
        <taxon>Thermoproteota</taxon>
        <taxon>Thermoprotei</taxon>
        <taxon>Sulfolobales</taxon>
        <taxon>Sulfolobaceae</taxon>
        <taxon>Sulfurisphaera</taxon>
    </lineage>
</organism>
<dbReference type="EMBL" id="JACHFY010000002">
    <property type="protein sequence ID" value="MBB5252971.1"/>
    <property type="molecule type" value="Genomic_DNA"/>
</dbReference>